<dbReference type="Pfam" id="PF00293">
    <property type="entry name" value="NUDIX"/>
    <property type="match status" value="1"/>
</dbReference>
<dbReference type="PRINTS" id="PR00502">
    <property type="entry name" value="NUDIXFAMILY"/>
</dbReference>
<dbReference type="Proteomes" id="UP001330184">
    <property type="component" value="Chromosome"/>
</dbReference>
<dbReference type="PANTHER" id="PTHR43736:SF1">
    <property type="entry name" value="DIHYDRONEOPTERIN TRIPHOSPHATE DIPHOSPHATASE"/>
    <property type="match status" value="1"/>
</dbReference>
<accession>A0AA48KK42</accession>
<dbReference type="Gene3D" id="3.90.79.10">
    <property type="entry name" value="Nucleoside Triphosphate Pyrophosphohydrolase"/>
    <property type="match status" value="1"/>
</dbReference>
<dbReference type="AlphaFoldDB" id="A0AA48KK42"/>
<evidence type="ECO:0000256" key="2">
    <source>
        <dbReference type="RuleBase" id="RU003476"/>
    </source>
</evidence>
<dbReference type="InterPro" id="IPR015797">
    <property type="entry name" value="NUDIX_hydrolase-like_dom_sf"/>
</dbReference>
<dbReference type="EMBL" id="AP027268">
    <property type="protein sequence ID" value="BDW91562.1"/>
    <property type="molecule type" value="Genomic_DNA"/>
</dbReference>
<evidence type="ECO:0000313" key="4">
    <source>
        <dbReference type="EMBL" id="BDW91562.1"/>
    </source>
</evidence>
<feature type="domain" description="Nudix hydrolase" evidence="3">
    <location>
        <begin position="108"/>
        <end position="236"/>
    </location>
</feature>
<dbReference type="SUPFAM" id="SSF55811">
    <property type="entry name" value="Nudix"/>
    <property type="match status" value="1"/>
</dbReference>
<dbReference type="InterPro" id="IPR020084">
    <property type="entry name" value="NUDIX_hydrolase_CS"/>
</dbReference>
<protein>
    <recommendedName>
        <fullName evidence="3">Nudix hydrolase domain-containing protein</fullName>
    </recommendedName>
</protein>
<dbReference type="PROSITE" id="PS51462">
    <property type="entry name" value="NUDIX"/>
    <property type="match status" value="1"/>
</dbReference>
<dbReference type="PROSITE" id="PS00893">
    <property type="entry name" value="NUDIX_BOX"/>
    <property type="match status" value="1"/>
</dbReference>
<dbReference type="GO" id="GO:0016787">
    <property type="term" value="F:hydrolase activity"/>
    <property type="evidence" value="ECO:0007669"/>
    <property type="project" value="UniProtKB-KW"/>
</dbReference>
<keyword evidence="1 2" id="KW-0378">Hydrolase</keyword>
<dbReference type="InterPro" id="IPR000086">
    <property type="entry name" value="NUDIX_hydrolase_dom"/>
</dbReference>
<gene>
    <name evidence="4" type="ORF">MACH07_03940</name>
</gene>
<evidence type="ECO:0000256" key="1">
    <source>
        <dbReference type="ARBA" id="ARBA00022801"/>
    </source>
</evidence>
<dbReference type="PANTHER" id="PTHR43736">
    <property type="entry name" value="ADP-RIBOSE PYROPHOSPHATASE"/>
    <property type="match status" value="1"/>
</dbReference>
<proteinExistence type="inferred from homology"/>
<comment type="similarity">
    <text evidence="2">Belongs to the Nudix hydrolase family.</text>
</comment>
<sequence length="240" mass="27375">MGDFQPEAQVNGFSGSNLIALICSNSSAVFFAICLSKTIAQMYEVFVNEAPLILTNERPEDSNGNLFSLDGDSIVEAIRLLSKKKIRKAYLYHPDETEILKLFMHKIPVVVAGGGFVINKKGKVLFIFRNGKWDLPKGKVDKGESIENAAIREVEEETGVQNLKIERFLRTTFHVFKRNGEYRLKQTHWFIMSTDYAGKLVAEKSEGIKKVKWKGPRKTKKALKNSYHNIKILFEDWPFI</sequence>
<name>A0AA48KK42_9FLAO</name>
<dbReference type="InterPro" id="IPR020476">
    <property type="entry name" value="Nudix_hydrolase"/>
</dbReference>
<organism evidence="4 5">
    <name type="scientific">Flagellimonas marinaquae</name>
    <dbReference type="NCBI Taxonomy" id="254955"/>
    <lineage>
        <taxon>Bacteria</taxon>
        <taxon>Pseudomonadati</taxon>
        <taxon>Bacteroidota</taxon>
        <taxon>Flavobacteriia</taxon>
        <taxon>Flavobacteriales</taxon>
        <taxon>Flavobacteriaceae</taxon>
        <taxon>Flagellimonas</taxon>
    </lineage>
</organism>
<evidence type="ECO:0000259" key="3">
    <source>
        <dbReference type="PROSITE" id="PS51462"/>
    </source>
</evidence>
<keyword evidence="5" id="KW-1185">Reference proteome</keyword>
<reference evidence="4 5" key="1">
    <citation type="submission" date="2023-01" db="EMBL/GenBank/DDBJ databases">
        <title>Complete genome sequence of Muricauda aquimarina strain IFOP_LL357.</title>
        <authorList>
            <person name="Gajardo G."/>
            <person name="Ueki S."/>
            <person name="Maruyama F."/>
        </authorList>
    </citation>
    <scope>NUCLEOTIDE SEQUENCE [LARGE SCALE GENOMIC DNA]</scope>
    <source>
        <strain evidence="4 5">IFOP_LL357</strain>
    </source>
</reference>
<evidence type="ECO:0000313" key="5">
    <source>
        <dbReference type="Proteomes" id="UP001330184"/>
    </source>
</evidence>
<dbReference type="CDD" id="cd03673">
    <property type="entry name" value="NUDIX_Ap6A_hydrolase"/>
    <property type="match status" value="1"/>
</dbReference>